<proteinExistence type="predicted"/>
<dbReference type="Pfam" id="PF17643">
    <property type="entry name" value="TssR"/>
    <property type="match status" value="1"/>
</dbReference>
<dbReference type="eggNOG" id="COG2304">
    <property type="taxonomic scope" value="Bacteria"/>
</dbReference>
<dbReference type="Proteomes" id="UP000028933">
    <property type="component" value="Chromosome"/>
</dbReference>
<organism evidence="5 6">
    <name type="scientific">Elizabethkingia anophelis NUHP1</name>
    <dbReference type="NCBI Taxonomy" id="1338011"/>
    <lineage>
        <taxon>Bacteria</taxon>
        <taxon>Pseudomonadati</taxon>
        <taxon>Bacteroidota</taxon>
        <taxon>Flavobacteriia</taxon>
        <taxon>Flavobacteriales</taxon>
        <taxon>Weeksellaceae</taxon>
        <taxon>Elizabethkingia</taxon>
    </lineage>
</organism>
<accession>A0A077ED91</accession>
<dbReference type="PROSITE" id="PS51257">
    <property type="entry name" value="PROKAR_LIPOPROTEIN"/>
    <property type="match status" value="1"/>
</dbReference>
<feature type="domain" description="Type VI secretion system TssR-like VWA" evidence="4">
    <location>
        <begin position="285"/>
        <end position="580"/>
    </location>
</feature>
<dbReference type="InterPro" id="IPR049358">
    <property type="entry name" value="T6SS_TssR-like_C"/>
</dbReference>
<evidence type="ECO:0000259" key="1">
    <source>
        <dbReference type="Pfam" id="PF17643"/>
    </source>
</evidence>
<dbReference type="Pfam" id="PF20781">
    <property type="entry name" value="TssR_C"/>
    <property type="match status" value="1"/>
</dbReference>
<dbReference type="InterPro" id="IPR049359">
    <property type="entry name" value="T6SS_TssR-like_dom_2"/>
</dbReference>
<dbReference type="STRING" id="1338011.BD94_1687"/>
<reference evidence="5" key="1">
    <citation type="journal article" date="2013" name="Lancet">
        <title>First case of E anophelis outbreak in an intensive-care unit.</title>
        <authorList>
            <person name="Teo J."/>
            <person name="Tan S.Y."/>
            <person name="Tay M."/>
            <person name="Ding Y."/>
            <person name="Kjelleberg S."/>
            <person name="Givskov M."/>
            <person name="Lin R.T."/>
            <person name="Yang L."/>
        </authorList>
    </citation>
    <scope>NUCLEOTIDE SEQUENCE [LARGE SCALE GENOMIC DNA]</scope>
    <source>
        <strain evidence="5">NUHP1</strain>
    </source>
</reference>
<evidence type="ECO:0000259" key="3">
    <source>
        <dbReference type="Pfam" id="PF20781"/>
    </source>
</evidence>
<reference evidence="5" key="2">
    <citation type="journal article" date="2015" name="Genome Biol. Evol.">
        <title>Complete Genome Sequence and Transcriptomic Analysis of the Novel Pathogen Elizabethkingia anophelis in Response to Oxidative Stress.</title>
        <authorList>
            <person name="Li Y."/>
            <person name="Liu Y."/>
            <person name="Chew S.C."/>
            <person name="Tay M."/>
            <person name="Salido M.M."/>
            <person name="Teo J."/>
            <person name="Lauro F.M."/>
            <person name="Givskov M."/>
            <person name="Yang L."/>
        </authorList>
    </citation>
    <scope>NUCLEOTIDE SEQUENCE</scope>
    <source>
        <strain evidence="5">NUHP1</strain>
    </source>
</reference>
<evidence type="ECO:0000259" key="4">
    <source>
        <dbReference type="Pfam" id="PF20782"/>
    </source>
</evidence>
<dbReference type="Pfam" id="PF20780">
    <property type="entry name" value="TssR_M"/>
    <property type="match status" value="1"/>
</dbReference>
<sequence length="788" mass="88982">MKNTKSTLYILGSALLVTGCQVRVPSVKTPAPDYYGGIEQNMVINGYPKDPLPWITFSDRSKNTAFLKKEKNESPKEIKFLEPLMVVDYNKSSKLVKVAEYNADALMKKLPAKSVKSYGWISEDNLLLWNNALRDRTSGFIMKAAIVPGNTDVVKNTGTYIKNDSAVVYSSPNLSDPVKKKIPIGELVYVYKKASDNKGYLVGKSPKINMDSIDKDIYGWVSANMIATWGERSAIRLDRKADYSKLPLFGIYSALPEYTDEKPIVPIADAANRSEIENIFPTSTTLNKNTTKYFTNAFDYSQNYIFNVLGEKLPFKRYKEITKRNKNLNIVFAIDISAENRAYAPIAKSLIQDIQLKMQKLSYYKDVKYSAVLYKNNTCGPNVIASVLSSDYNGIFKYIDDKTMEMRCEGIGGQPVNEALSTAGQLLSTVPDETNLIVLIGSTASSGMNTSSAVRFISKARAKVIAYQTQSRSSDAYNDFVLLAQNIVTTTAQNITELNKEKVADQSLILNKNNFNFIEGDLGIYSLDYPKNSMTQGFVIYPKKREDNSNSLLIKAMDTLVAQVTDENKITDRSLTAYFKSAVGSGKTTIDGRYAFMFPDVSNPLPASFASQLVTYDYPTVASGYLPVDMRKNNPGIEKGILVSEQEYDQLKNFYDQIYKQTNPDSKDFNQKRAISRYVKLLKENNPTLDEFDTNKIYSQPMRVAVAKSTGMDNSDEVMMSEINLERWKDKKVIGRETVQTYFRNYKVLSNRLLENKNNPKYKVIQNGTTFYWLNEYFMPFVTDRTKS</sequence>
<feature type="domain" description="Type VI secretion system TssR-like second" evidence="2">
    <location>
        <begin position="143"/>
        <end position="227"/>
    </location>
</feature>
<dbReference type="KEGG" id="eao:BD94_1687"/>
<dbReference type="HOGENOM" id="CLU_351167_0_0_10"/>
<dbReference type="AlphaFoldDB" id="A0A077ED91"/>
<dbReference type="RefSeq" id="WP_009091182.1">
    <property type="nucleotide sequence ID" value="NZ_CP007547.1"/>
</dbReference>
<dbReference type="InterPro" id="IPR049360">
    <property type="entry name" value="T6SS_TssR-like_VWA"/>
</dbReference>
<evidence type="ECO:0000313" key="6">
    <source>
        <dbReference type="Proteomes" id="UP000028933"/>
    </source>
</evidence>
<evidence type="ECO:0000313" key="5">
    <source>
        <dbReference type="EMBL" id="AIL45462.1"/>
    </source>
</evidence>
<dbReference type="InterPro" id="IPR040530">
    <property type="entry name" value="T6SS_TssR-like_N"/>
</dbReference>
<dbReference type="GeneID" id="56686496"/>
<feature type="domain" description="Type VI secretion system TssR-like C-terminal" evidence="3">
    <location>
        <begin position="638"/>
        <end position="778"/>
    </location>
</feature>
<dbReference type="Pfam" id="PF20782">
    <property type="entry name" value="TssR_VWA"/>
    <property type="match status" value="1"/>
</dbReference>
<feature type="domain" description="Type VI secretion system TssR-like N-terminal barrel" evidence="1">
    <location>
        <begin position="28"/>
        <end position="128"/>
    </location>
</feature>
<name>A0A077ED91_9FLAO</name>
<dbReference type="EMBL" id="CP007547">
    <property type="protein sequence ID" value="AIL45462.1"/>
    <property type="molecule type" value="Genomic_DNA"/>
</dbReference>
<gene>
    <name evidence="5" type="ORF">BD94_1687</name>
</gene>
<protein>
    <submittedName>
        <fullName evidence="5">Uncharacterized protein</fullName>
    </submittedName>
</protein>
<evidence type="ECO:0000259" key="2">
    <source>
        <dbReference type="Pfam" id="PF20780"/>
    </source>
</evidence>